<keyword evidence="12" id="KW-1185">Reference proteome</keyword>
<evidence type="ECO:0000256" key="7">
    <source>
        <dbReference type="ARBA" id="ARBA00023224"/>
    </source>
</evidence>
<dbReference type="PROSITE" id="PS50111">
    <property type="entry name" value="CHEMOTAXIS_TRANSDUC_2"/>
    <property type="match status" value="1"/>
</dbReference>
<dbReference type="PANTHER" id="PTHR32089:SF112">
    <property type="entry name" value="LYSOZYME-LIKE PROTEIN-RELATED"/>
    <property type="match status" value="1"/>
</dbReference>
<reference evidence="11 12" key="1">
    <citation type="submission" date="2020-08" db="EMBL/GenBank/DDBJ databases">
        <title>Genomic Encyclopedia of Type Strains, Phase IV (KMG-IV): sequencing the most valuable type-strain genomes for metagenomic binning, comparative biology and taxonomic classification.</title>
        <authorList>
            <person name="Goeker M."/>
        </authorList>
    </citation>
    <scope>NUCLEOTIDE SEQUENCE [LARGE SCALE GENOMIC DNA]</scope>
    <source>
        <strain evidence="11 12">DSM 103462</strain>
    </source>
</reference>
<dbReference type="Gene3D" id="3.30.450.20">
    <property type="entry name" value="PAS domain"/>
    <property type="match status" value="2"/>
</dbReference>
<dbReference type="SMART" id="SM00283">
    <property type="entry name" value="MA"/>
    <property type="match status" value="1"/>
</dbReference>
<comment type="subcellular location">
    <subcellularLocation>
        <location evidence="1">Cell membrane</location>
        <topology evidence="1">Multi-pass membrane protein</topology>
    </subcellularLocation>
</comment>
<organism evidence="11 12">
    <name type="scientific">Treponema ruminis</name>
    <dbReference type="NCBI Taxonomy" id="744515"/>
    <lineage>
        <taxon>Bacteria</taxon>
        <taxon>Pseudomonadati</taxon>
        <taxon>Spirochaetota</taxon>
        <taxon>Spirochaetia</taxon>
        <taxon>Spirochaetales</taxon>
        <taxon>Treponemataceae</taxon>
        <taxon>Treponema</taxon>
    </lineage>
</organism>
<dbReference type="InterPro" id="IPR033479">
    <property type="entry name" value="dCache_1"/>
</dbReference>
<feature type="transmembrane region" description="Helical" evidence="9">
    <location>
        <begin position="294"/>
        <end position="315"/>
    </location>
</feature>
<dbReference type="GO" id="GO:0006935">
    <property type="term" value="P:chemotaxis"/>
    <property type="evidence" value="ECO:0007669"/>
    <property type="project" value="UniProtKB-KW"/>
</dbReference>
<evidence type="ECO:0000256" key="6">
    <source>
        <dbReference type="ARBA" id="ARBA00023136"/>
    </source>
</evidence>
<evidence type="ECO:0000256" key="9">
    <source>
        <dbReference type="SAM" id="Phobius"/>
    </source>
</evidence>
<dbReference type="InterPro" id="IPR004089">
    <property type="entry name" value="MCPsignal_dom"/>
</dbReference>
<evidence type="ECO:0000256" key="8">
    <source>
        <dbReference type="PROSITE-ProRule" id="PRU00284"/>
    </source>
</evidence>
<proteinExistence type="predicted"/>
<gene>
    <name evidence="11" type="ORF">HNP76_001641</name>
</gene>
<evidence type="ECO:0000256" key="3">
    <source>
        <dbReference type="ARBA" id="ARBA00022500"/>
    </source>
</evidence>
<keyword evidence="5 9" id="KW-1133">Transmembrane helix</keyword>
<keyword evidence="6 9" id="KW-0472">Membrane</keyword>
<dbReference type="EMBL" id="JACHFQ010000005">
    <property type="protein sequence ID" value="MBB5226268.1"/>
    <property type="molecule type" value="Genomic_DNA"/>
</dbReference>
<comment type="caution">
    <text evidence="11">The sequence shown here is derived from an EMBL/GenBank/DDBJ whole genome shotgun (WGS) entry which is preliminary data.</text>
</comment>
<dbReference type="GO" id="GO:0005886">
    <property type="term" value="C:plasma membrane"/>
    <property type="evidence" value="ECO:0007669"/>
    <property type="project" value="UniProtKB-SubCell"/>
</dbReference>
<protein>
    <submittedName>
        <fullName evidence="11">Methyl-accepting chemotaxis protein</fullName>
    </submittedName>
</protein>
<evidence type="ECO:0000256" key="1">
    <source>
        <dbReference type="ARBA" id="ARBA00004651"/>
    </source>
</evidence>
<dbReference type="Gene3D" id="1.10.287.950">
    <property type="entry name" value="Methyl-accepting chemotaxis protein"/>
    <property type="match status" value="1"/>
</dbReference>
<evidence type="ECO:0000259" key="10">
    <source>
        <dbReference type="PROSITE" id="PS50111"/>
    </source>
</evidence>
<sequence>MIKNFNNEGEKKGFEMTFVKRSMLLIGTPVAVFFVITAIILAGLVSNFTEQQAYRLMFSNMRECVLSFEKTLTPPSKVTEALAFLFSNGFYESDSKNSVIFEDVSQIYPEFPGFYGCRTDGSLFTSQNIEVPEGYDATEENWYTGALEYGGEIFYSPVYNNKLTDSLVVTISRAVYKDDEIDGVVAFDFPIVDLQNFVGEIKNDDLDMSFILSPDGDFFMHGTYSPDENIKTVEGGKYHDLGENLLMAGDDFVYGKFNNVNYVFRVSPIPLTGWYYVLGKSVKDVNSFSHATKILLISAFTVLFIVIMAITAFIISRMRSKEQEASRRLIEETQSLAVSSKENAATAQDQNAAIKEIVATMEDNTALSEDISQKIKDVSGVATKTSSDVTEGVSYLEENVRQLHEIAQANQSTINGIKNLGDKIENIWDIVTLINSVADQAKIIAFNAELEASTAGAAGRNFHIVATEIRRLADGIIDGTKEIKSKITEIQQSSDSLILASESGTEKIQEGVANAKNLEERFSSIKNASEITADSAGSITTIIQQQTIASEQILLTLKQIASGVENFSSATTHISVASETLKSIAEDLNK</sequence>
<keyword evidence="7 8" id="KW-0807">Transducer</keyword>
<evidence type="ECO:0000313" key="11">
    <source>
        <dbReference type="EMBL" id="MBB5226268.1"/>
    </source>
</evidence>
<dbReference type="Pfam" id="PF00015">
    <property type="entry name" value="MCPsignal"/>
    <property type="match status" value="1"/>
</dbReference>
<dbReference type="SUPFAM" id="SSF58104">
    <property type="entry name" value="Methyl-accepting chemotaxis protein (MCP) signaling domain"/>
    <property type="match status" value="1"/>
</dbReference>
<dbReference type="PANTHER" id="PTHR32089">
    <property type="entry name" value="METHYL-ACCEPTING CHEMOTAXIS PROTEIN MCPB"/>
    <property type="match status" value="1"/>
</dbReference>
<feature type="domain" description="Methyl-accepting transducer" evidence="10">
    <location>
        <begin position="325"/>
        <end position="561"/>
    </location>
</feature>
<keyword evidence="2" id="KW-1003">Cell membrane</keyword>
<dbReference type="RefSeq" id="WP_184659378.1">
    <property type="nucleotide sequence ID" value="NZ_CP031518.1"/>
</dbReference>
<feature type="transmembrane region" description="Helical" evidence="9">
    <location>
        <begin position="21"/>
        <end position="45"/>
    </location>
</feature>
<keyword evidence="4 9" id="KW-0812">Transmembrane</keyword>
<accession>A0A7W8G9E0</accession>
<evidence type="ECO:0000313" key="12">
    <source>
        <dbReference type="Proteomes" id="UP000518887"/>
    </source>
</evidence>
<dbReference type="SUPFAM" id="SSF103190">
    <property type="entry name" value="Sensory domain-like"/>
    <property type="match status" value="1"/>
</dbReference>
<dbReference type="Proteomes" id="UP000518887">
    <property type="component" value="Unassembled WGS sequence"/>
</dbReference>
<dbReference type="Pfam" id="PF02743">
    <property type="entry name" value="dCache_1"/>
    <property type="match status" value="1"/>
</dbReference>
<evidence type="ECO:0000256" key="4">
    <source>
        <dbReference type="ARBA" id="ARBA00022692"/>
    </source>
</evidence>
<evidence type="ECO:0000256" key="5">
    <source>
        <dbReference type="ARBA" id="ARBA00022989"/>
    </source>
</evidence>
<dbReference type="InterPro" id="IPR029151">
    <property type="entry name" value="Sensor-like_sf"/>
</dbReference>
<dbReference type="GO" id="GO:0007165">
    <property type="term" value="P:signal transduction"/>
    <property type="evidence" value="ECO:0007669"/>
    <property type="project" value="UniProtKB-KW"/>
</dbReference>
<evidence type="ECO:0000256" key="2">
    <source>
        <dbReference type="ARBA" id="ARBA00022475"/>
    </source>
</evidence>
<dbReference type="AlphaFoldDB" id="A0A7W8G9E0"/>
<name>A0A7W8G9E0_9SPIR</name>
<keyword evidence="3" id="KW-0145">Chemotaxis</keyword>